<evidence type="ECO:0000256" key="1">
    <source>
        <dbReference type="SAM" id="SignalP"/>
    </source>
</evidence>
<feature type="signal peptide" evidence="1">
    <location>
        <begin position="1"/>
        <end position="15"/>
    </location>
</feature>
<dbReference type="EnsemblMetazoa" id="CJA16090.1">
    <property type="protein sequence ID" value="CJA16090.1"/>
    <property type="gene ID" value="WBGene00135294"/>
</dbReference>
<feature type="chain" id="PRO_5035855327" description="PLOD1-3-like GT domain-containing protein" evidence="1">
    <location>
        <begin position="16"/>
        <end position="219"/>
    </location>
</feature>
<name>A0A8R1I630_CAEJA</name>
<dbReference type="InterPro" id="IPR019319">
    <property type="entry name" value="Plg-R(KT)"/>
</dbReference>
<dbReference type="InterPro" id="IPR057589">
    <property type="entry name" value="GT_PLOD"/>
</dbReference>
<dbReference type="AlphaFoldDB" id="A0A8R1I630"/>
<dbReference type="Proteomes" id="UP000005237">
    <property type="component" value="Unassembled WGS sequence"/>
</dbReference>
<reference evidence="3" key="2">
    <citation type="submission" date="2022-06" db="UniProtKB">
        <authorList>
            <consortium name="EnsemblMetazoa"/>
        </authorList>
    </citation>
    <scope>IDENTIFICATION</scope>
    <source>
        <strain evidence="3">DF5081</strain>
    </source>
</reference>
<keyword evidence="1" id="KW-0732">Signal</keyword>
<keyword evidence="4" id="KW-1185">Reference proteome</keyword>
<evidence type="ECO:0000259" key="2">
    <source>
        <dbReference type="Pfam" id="PF25342"/>
    </source>
</evidence>
<feature type="domain" description="PLOD1-3-like GT" evidence="2">
    <location>
        <begin position="23"/>
        <end position="67"/>
    </location>
</feature>
<accession>A0A8R1I630</accession>
<evidence type="ECO:0000313" key="3">
    <source>
        <dbReference type="EnsemblMetazoa" id="CJA16090.1"/>
    </source>
</evidence>
<dbReference type="PANTHER" id="PTHR13411">
    <property type="entry name" value="PLASMINOGEN RECEPTOR (KT)"/>
    <property type="match status" value="1"/>
</dbReference>
<dbReference type="GO" id="GO:0005886">
    <property type="term" value="C:plasma membrane"/>
    <property type="evidence" value="ECO:0007669"/>
    <property type="project" value="InterPro"/>
</dbReference>
<sequence>MRFLLLLLLFATIHATTITDLPELVVVTVATEQTDGLKRLLASGDAFGVKIEVLGLGEKWNGGDTRVEQIKINMGGLFSTPANTSAQIAGVLQDLERTRIERELAFAQLQERRRLAFKLAEEREKFNWIACGGGLVVVLSALSSFHHKNLLHVIPIFPMASFVGYKAHFCYGDQLQKISESAKILLEDHVDSLVPVPPTLLDVKNRSKQLKEEEGLKNF</sequence>
<proteinExistence type="predicted"/>
<organism evidence="3 4">
    <name type="scientific">Caenorhabditis japonica</name>
    <dbReference type="NCBI Taxonomy" id="281687"/>
    <lineage>
        <taxon>Eukaryota</taxon>
        <taxon>Metazoa</taxon>
        <taxon>Ecdysozoa</taxon>
        <taxon>Nematoda</taxon>
        <taxon>Chromadorea</taxon>
        <taxon>Rhabditida</taxon>
        <taxon>Rhabditina</taxon>
        <taxon>Rhabditomorpha</taxon>
        <taxon>Rhabditoidea</taxon>
        <taxon>Rhabditidae</taxon>
        <taxon>Peloderinae</taxon>
        <taxon>Caenorhabditis</taxon>
    </lineage>
</organism>
<protein>
    <recommendedName>
        <fullName evidence="2">PLOD1-3-like GT domain-containing protein</fullName>
    </recommendedName>
</protein>
<dbReference type="Pfam" id="PF25342">
    <property type="entry name" value="GT_PLOD"/>
    <property type="match status" value="1"/>
</dbReference>
<reference evidence="4" key="1">
    <citation type="submission" date="2010-08" db="EMBL/GenBank/DDBJ databases">
        <authorList>
            <consortium name="Caenorhabditis japonica Sequencing Consortium"/>
            <person name="Wilson R.K."/>
        </authorList>
    </citation>
    <scope>NUCLEOTIDE SEQUENCE [LARGE SCALE GENOMIC DNA]</scope>
    <source>
        <strain evidence="4">DF5081</strain>
    </source>
</reference>
<dbReference type="Pfam" id="PF10166">
    <property type="entry name" value="DUF2368"/>
    <property type="match status" value="1"/>
</dbReference>
<dbReference type="PANTHER" id="PTHR13411:SF5">
    <property type="entry name" value="PROTEIN CBR-TAG-281"/>
    <property type="match status" value="1"/>
</dbReference>
<evidence type="ECO:0000313" key="4">
    <source>
        <dbReference type="Proteomes" id="UP000005237"/>
    </source>
</evidence>